<dbReference type="GO" id="GO:0046872">
    <property type="term" value="F:metal ion binding"/>
    <property type="evidence" value="ECO:0007669"/>
    <property type="project" value="UniProtKB-KW"/>
</dbReference>
<dbReference type="Proteomes" id="UP000321393">
    <property type="component" value="Unassembled WGS sequence"/>
</dbReference>
<name>A0A5A7US85_CUCMM</name>
<evidence type="ECO:0000259" key="7">
    <source>
        <dbReference type="PROSITE" id="PS51462"/>
    </source>
</evidence>
<accession>A0A5A7US85</accession>
<comment type="cofactor">
    <cofactor evidence="2">
        <name>Mg(2+)</name>
        <dbReference type="ChEBI" id="CHEBI:18420"/>
    </cofactor>
</comment>
<comment type="caution">
    <text evidence="8">The sequence shown here is derived from an EMBL/GenBank/DDBJ whole genome shotgun (WGS) entry which is preliminary data.</text>
</comment>
<dbReference type="AlphaFoldDB" id="A0A5A7US85"/>
<dbReference type="CDD" id="cd03426">
    <property type="entry name" value="NUDIX_CoAse_Nudt7"/>
    <property type="match status" value="1"/>
</dbReference>
<dbReference type="GO" id="GO:0015938">
    <property type="term" value="P:coenzyme A catabolic process"/>
    <property type="evidence" value="ECO:0007669"/>
    <property type="project" value="TreeGrafter"/>
</dbReference>
<evidence type="ECO:0000256" key="1">
    <source>
        <dbReference type="ARBA" id="ARBA00001936"/>
    </source>
</evidence>
<evidence type="ECO:0000256" key="6">
    <source>
        <dbReference type="ARBA" id="ARBA00023211"/>
    </source>
</evidence>
<evidence type="ECO:0000256" key="4">
    <source>
        <dbReference type="ARBA" id="ARBA00022801"/>
    </source>
</evidence>
<dbReference type="Pfam" id="PF00293">
    <property type="entry name" value="NUDIX"/>
    <property type="match status" value="1"/>
</dbReference>
<keyword evidence="3" id="KW-0479">Metal-binding</keyword>
<comment type="cofactor">
    <cofactor evidence="1">
        <name>Mn(2+)</name>
        <dbReference type="ChEBI" id="CHEBI:29035"/>
    </cofactor>
</comment>
<dbReference type="Gene3D" id="3.90.79.10">
    <property type="entry name" value="Nucleoside Triphosphate Pyrophosphohydrolase"/>
    <property type="match status" value="1"/>
</dbReference>
<dbReference type="SUPFAM" id="SSF55811">
    <property type="entry name" value="Nudix"/>
    <property type="match status" value="1"/>
</dbReference>
<dbReference type="GO" id="GO:0015937">
    <property type="term" value="P:coenzyme A biosynthetic process"/>
    <property type="evidence" value="ECO:0007669"/>
    <property type="project" value="UniProtKB-ARBA"/>
</dbReference>
<proteinExistence type="predicted"/>
<dbReference type="GO" id="GO:0008893">
    <property type="term" value="F:guanosine-3',5'-bis(diphosphate) 3'-diphosphatase activity"/>
    <property type="evidence" value="ECO:0007669"/>
    <property type="project" value="UniProtKB-ARBA"/>
</dbReference>
<evidence type="ECO:0000313" key="9">
    <source>
        <dbReference type="Proteomes" id="UP000321393"/>
    </source>
</evidence>
<feature type="domain" description="Nudix hydrolase" evidence="7">
    <location>
        <begin position="43"/>
        <end position="183"/>
    </location>
</feature>
<sequence>MASKTSGEDILQRLKALAEHFRSSNSSQSLPSLPPTPAAAQLTNRAAVLICLFLTDIGELRVILTKRASTLSSHSGEVALPGGKRDLSDADDVATALREAEEEIGLAPALVNIITVLQPFVNKKGMTVVPVLGLLSSKEAFNPTPNAGEVDAVFDVPLEMFLKSHTLKLPQDEKRRAVEKEWMGYNYLLHFFDYECKNEKHVIWALTAGILIKAASLVFERPPAFLERPPRFWNASANSNKTSHAQQ</sequence>
<evidence type="ECO:0000256" key="2">
    <source>
        <dbReference type="ARBA" id="ARBA00001946"/>
    </source>
</evidence>
<dbReference type="InterPro" id="IPR015797">
    <property type="entry name" value="NUDIX_hydrolase-like_dom_sf"/>
</dbReference>
<dbReference type="InterPro" id="IPR045121">
    <property type="entry name" value="CoAse"/>
</dbReference>
<dbReference type="EMBL" id="SSTE01007279">
    <property type="protein sequence ID" value="KAA0057026.1"/>
    <property type="molecule type" value="Genomic_DNA"/>
</dbReference>
<dbReference type="GO" id="GO:0005737">
    <property type="term" value="C:cytoplasm"/>
    <property type="evidence" value="ECO:0007669"/>
    <property type="project" value="UniProtKB-ARBA"/>
</dbReference>
<dbReference type="GO" id="GO:0010945">
    <property type="term" value="F:coenzyme A diphosphatase activity"/>
    <property type="evidence" value="ECO:0007669"/>
    <property type="project" value="InterPro"/>
</dbReference>
<dbReference type="FunFam" id="3.90.79.10:FF:000036">
    <property type="entry name" value="Nudix hydrolase 11"/>
    <property type="match status" value="1"/>
</dbReference>
<gene>
    <name evidence="8" type="ORF">E6C27_scaffold96G002110</name>
</gene>
<evidence type="ECO:0000256" key="5">
    <source>
        <dbReference type="ARBA" id="ARBA00022842"/>
    </source>
</evidence>
<reference evidence="8 9" key="1">
    <citation type="submission" date="2019-08" db="EMBL/GenBank/DDBJ databases">
        <title>Draft genome sequences of two oriental melons (Cucumis melo L. var makuwa).</title>
        <authorList>
            <person name="Kwon S.-Y."/>
        </authorList>
    </citation>
    <scope>NUCLEOTIDE SEQUENCE [LARGE SCALE GENOMIC DNA]</scope>
    <source>
        <strain evidence="9">cv. SW 3</strain>
        <tissue evidence="8">Leaf</tissue>
    </source>
</reference>
<dbReference type="PROSITE" id="PS51462">
    <property type="entry name" value="NUDIX"/>
    <property type="match status" value="1"/>
</dbReference>
<keyword evidence="6" id="KW-0464">Manganese</keyword>
<evidence type="ECO:0000256" key="3">
    <source>
        <dbReference type="ARBA" id="ARBA00022723"/>
    </source>
</evidence>
<dbReference type="InterPro" id="IPR000086">
    <property type="entry name" value="NUDIX_hydrolase_dom"/>
</dbReference>
<dbReference type="OrthoDB" id="206213at2759"/>
<dbReference type="PANTHER" id="PTHR12992">
    <property type="entry name" value="NUDIX HYDROLASE"/>
    <property type="match status" value="1"/>
</dbReference>
<organism evidence="8 9">
    <name type="scientific">Cucumis melo var. makuwa</name>
    <name type="common">Oriental melon</name>
    <dbReference type="NCBI Taxonomy" id="1194695"/>
    <lineage>
        <taxon>Eukaryota</taxon>
        <taxon>Viridiplantae</taxon>
        <taxon>Streptophyta</taxon>
        <taxon>Embryophyta</taxon>
        <taxon>Tracheophyta</taxon>
        <taxon>Spermatophyta</taxon>
        <taxon>Magnoliopsida</taxon>
        <taxon>eudicotyledons</taxon>
        <taxon>Gunneridae</taxon>
        <taxon>Pentapetalae</taxon>
        <taxon>rosids</taxon>
        <taxon>fabids</taxon>
        <taxon>Cucurbitales</taxon>
        <taxon>Cucurbitaceae</taxon>
        <taxon>Benincaseae</taxon>
        <taxon>Cucumis</taxon>
    </lineage>
</organism>
<dbReference type="STRING" id="1194695.A0A5A7US85"/>
<protein>
    <submittedName>
        <fullName evidence="8">Nudix hydrolase 11</fullName>
    </submittedName>
</protein>
<dbReference type="PANTHER" id="PTHR12992:SF41">
    <property type="entry name" value="NUDIX HYDROLASE 11"/>
    <property type="match status" value="1"/>
</dbReference>
<evidence type="ECO:0000313" key="8">
    <source>
        <dbReference type="EMBL" id="KAA0057026.1"/>
    </source>
</evidence>
<keyword evidence="5" id="KW-0460">Magnesium</keyword>
<dbReference type="GO" id="GO:0006637">
    <property type="term" value="P:acyl-CoA metabolic process"/>
    <property type="evidence" value="ECO:0007669"/>
    <property type="project" value="UniProtKB-ARBA"/>
</dbReference>
<keyword evidence="4 8" id="KW-0378">Hydrolase</keyword>